<name>A0ACB1ALU5_MELEN</name>
<proteinExistence type="predicted"/>
<gene>
    <name evidence="1" type="ORF">MENTE1834_LOCUS38880</name>
</gene>
<accession>A0ACB1ALU5</accession>
<dbReference type="EMBL" id="CAVMJV010000086">
    <property type="protein sequence ID" value="CAK5091058.1"/>
    <property type="molecule type" value="Genomic_DNA"/>
</dbReference>
<evidence type="ECO:0000313" key="2">
    <source>
        <dbReference type="Proteomes" id="UP001497535"/>
    </source>
</evidence>
<keyword evidence="2" id="KW-1185">Reference proteome</keyword>
<sequence length="742" mass="86399">MPIIFKQQRFNKKRHKPDLSQRRKPRRRLLHAAPTAIRRLSVRLTDGRQFRAGMHGIRALRRHSIRAGRSIYRIKETGSSLRKYLRDPKLVFQLAKYIYNRRHLKHLIPLFFVFFYMIIGSLFFYYLEANAEIEKIMAKNDEYVKERSLFVKRMEELVVDLVARDRNKRQEFMEEAIDHLSWRLSYELASKKSEWSIPTSLYFSGTIFTTIGYGDVACTTSMGRLATVLYALFGIPLMLTTWNEMGKFLYKSINEFIVLLGKNWIRFKDFLHSSFYKIRQKISGLCCLRTIKKDDMRKSRGSISSEDNSSLRQLEQVKAVSFKLSMQMLQAADCIKLRNNVQKYNEGSEIDPKNGSEHSESVSSSDQQLSEESMMKVKNDNEKQEGSLESNASSKNSDITSELSEEDLDQNPPDAPRMHVLVAIACTFSWIFLCAGLFQLWEEWSYWDSLYFMFISLLTIGLGDVNVQRRDLMMLCFIFVMIGLSLVSMCIMVIQLSLEDFYKKMIVKVVTDYQIKIERGRNQRRSSMGSIIKNNGKGKYLIPMKKCIFQMVPQSTKRHVLEEVEEEARESGIKLPPSLKNHNTVDQIIFDDKKDFSDIYEDTPVIVINGILKQEPSLKEQHKDTEFSQNLTYHNIQKKLESCTQTYGTQIRERLYLKIKLKVSFSCAQTNLSTEVKGVQTTMLQEDLARQKKHNDKDEIMADAAIQTDRLRLSFKKLQIRSRRSDAETMTTKALGQIIVIF</sequence>
<evidence type="ECO:0000313" key="1">
    <source>
        <dbReference type="EMBL" id="CAK5091058.1"/>
    </source>
</evidence>
<organism evidence="1 2">
    <name type="scientific">Meloidogyne enterolobii</name>
    <name type="common">Root-knot nematode worm</name>
    <name type="synonym">Meloidogyne mayaguensis</name>
    <dbReference type="NCBI Taxonomy" id="390850"/>
    <lineage>
        <taxon>Eukaryota</taxon>
        <taxon>Metazoa</taxon>
        <taxon>Ecdysozoa</taxon>
        <taxon>Nematoda</taxon>
        <taxon>Chromadorea</taxon>
        <taxon>Rhabditida</taxon>
        <taxon>Tylenchina</taxon>
        <taxon>Tylenchomorpha</taxon>
        <taxon>Tylenchoidea</taxon>
        <taxon>Meloidogynidae</taxon>
        <taxon>Meloidogyninae</taxon>
        <taxon>Meloidogyne</taxon>
    </lineage>
</organism>
<protein>
    <submittedName>
        <fullName evidence="1">Uncharacterized protein</fullName>
    </submittedName>
</protein>
<reference evidence="1" key="1">
    <citation type="submission" date="2023-11" db="EMBL/GenBank/DDBJ databases">
        <authorList>
            <person name="Poullet M."/>
        </authorList>
    </citation>
    <scope>NUCLEOTIDE SEQUENCE</scope>
    <source>
        <strain evidence="1">E1834</strain>
    </source>
</reference>
<comment type="caution">
    <text evidence="1">The sequence shown here is derived from an EMBL/GenBank/DDBJ whole genome shotgun (WGS) entry which is preliminary data.</text>
</comment>
<dbReference type="Proteomes" id="UP001497535">
    <property type="component" value="Unassembled WGS sequence"/>
</dbReference>